<name>A0A411YLP7_9ACTN</name>
<dbReference type="Gene3D" id="3.40.50.300">
    <property type="entry name" value="P-loop containing nucleotide triphosphate hydrolases"/>
    <property type="match status" value="1"/>
</dbReference>
<feature type="domain" description="Cytidylate kinase" evidence="9">
    <location>
        <begin position="10"/>
        <end position="211"/>
    </location>
</feature>
<evidence type="ECO:0000313" key="10">
    <source>
        <dbReference type="EMBL" id="QBI22144.1"/>
    </source>
</evidence>
<dbReference type="HAMAP" id="MF_00238">
    <property type="entry name" value="Cytidyl_kinase_type1"/>
    <property type="match status" value="1"/>
</dbReference>
<evidence type="ECO:0000256" key="5">
    <source>
        <dbReference type="ARBA" id="ARBA00022840"/>
    </source>
</evidence>
<dbReference type="InterPro" id="IPR003136">
    <property type="entry name" value="Cytidylate_kin"/>
</dbReference>
<dbReference type="GO" id="GO:0005524">
    <property type="term" value="F:ATP binding"/>
    <property type="evidence" value="ECO:0007669"/>
    <property type="project" value="UniProtKB-UniRule"/>
</dbReference>
<dbReference type="KEGG" id="erz:ER308_19840"/>
<evidence type="ECO:0000256" key="8">
    <source>
        <dbReference type="HAMAP-Rule" id="MF_00238"/>
    </source>
</evidence>
<dbReference type="EMBL" id="CP036402">
    <property type="protein sequence ID" value="QBI22144.1"/>
    <property type="molecule type" value="Genomic_DNA"/>
</dbReference>
<evidence type="ECO:0000256" key="6">
    <source>
        <dbReference type="ARBA" id="ARBA00047615"/>
    </source>
</evidence>
<keyword evidence="3 8" id="KW-0547">Nucleotide-binding</keyword>
<protein>
    <recommendedName>
        <fullName evidence="8">Cytidylate kinase</fullName>
        <shortName evidence="8">CK</shortName>
        <ecNumber evidence="8">2.7.4.25</ecNumber>
    </recommendedName>
    <alternativeName>
        <fullName evidence="8">Cytidine monophosphate kinase</fullName>
        <shortName evidence="8">CMP kinase</shortName>
    </alternativeName>
</protein>
<sequence>MGGGTVRDVVAIDGPGGVGKSTVAAALADRLGVAHVDTGAYYRAATLACLRAGVPLGEGPACARVVEQAHIDRRGGRTFLDGADVEHAIRGPEVTEHVSQVAGHPQVRRLLVPRQRAATAHGGVVEGRDAGTAVVPDAPAKVWLSADPRERAARRARQLGITDPAEIDALTADLARRDTADARQMERAHDAIVVDTSERTVTQVVEAIVERLPTGPDHVRMREGS</sequence>
<proteinExistence type="inferred from homology"/>
<dbReference type="EC" id="2.7.4.25" evidence="8"/>
<organism evidence="10 11">
    <name type="scientific">Egibacter rhizosphaerae</name>
    <dbReference type="NCBI Taxonomy" id="1670831"/>
    <lineage>
        <taxon>Bacteria</taxon>
        <taxon>Bacillati</taxon>
        <taxon>Actinomycetota</taxon>
        <taxon>Nitriliruptoria</taxon>
        <taxon>Egibacterales</taxon>
        <taxon>Egibacteraceae</taxon>
        <taxon>Egibacter</taxon>
    </lineage>
</organism>
<reference evidence="10 11" key="1">
    <citation type="submission" date="2019-01" db="EMBL/GenBank/DDBJ databases">
        <title>Egibacter rhizosphaerae EGI 80759T.</title>
        <authorList>
            <person name="Chen D.-D."/>
            <person name="Tian Y."/>
            <person name="Jiao J.-Y."/>
            <person name="Zhang X.-T."/>
            <person name="Zhang Y.-G."/>
            <person name="Zhang Y."/>
            <person name="Xiao M."/>
            <person name="Shu W.-S."/>
            <person name="Li W.-J."/>
        </authorList>
    </citation>
    <scope>NUCLEOTIDE SEQUENCE [LARGE SCALE GENOMIC DNA]</scope>
    <source>
        <strain evidence="10 11">EGI 80759</strain>
    </source>
</reference>
<dbReference type="OrthoDB" id="9807434at2"/>
<keyword evidence="4 8" id="KW-0418">Kinase</keyword>
<feature type="binding site" evidence="8">
    <location>
        <begin position="14"/>
        <end position="22"/>
    </location>
    <ligand>
        <name>ATP</name>
        <dbReference type="ChEBI" id="CHEBI:30616"/>
    </ligand>
</feature>
<dbReference type="GO" id="GO:0036430">
    <property type="term" value="F:CMP kinase activity"/>
    <property type="evidence" value="ECO:0007669"/>
    <property type="project" value="RHEA"/>
</dbReference>
<dbReference type="AlphaFoldDB" id="A0A411YLP7"/>
<accession>A0A411YLP7</accession>
<comment type="catalytic activity">
    <reaction evidence="6 8">
        <text>dCMP + ATP = dCDP + ADP</text>
        <dbReference type="Rhea" id="RHEA:25094"/>
        <dbReference type="ChEBI" id="CHEBI:30616"/>
        <dbReference type="ChEBI" id="CHEBI:57566"/>
        <dbReference type="ChEBI" id="CHEBI:58593"/>
        <dbReference type="ChEBI" id="CHEBI:456216"/>
        <dbReference type="EC" id="2.7.4.25"/>
    </reaction>
</comment>
<evidence type="ECO:0000256" key="4">
    <source>
        <dbReference type="ARBA" id="ARBA00022777"/>
    </source>
</evidence>
<comment type="similarity">
    <text evidence="1 8">Belongs to the cytidylate kinase family. Type 1 subfamily.</text>
</comment>
<evidence type="ECO:0000256" key="7">
    <source>
        <dbReference type="ARBA" id="ARBA00048478"/>
    </source>
</evidence>
<evidence type="ECO:0000256" key="3">
    <source>
        <dbReference type="ARBA" id="ARBA00022741"/>
    </source>
</evidence>
<dbReference type="GO" id="GO:0005737">
    <property type="term" value="C:cytoplasm"/>
    <property type="evidence" value="ECO:0007669"/>
    <property type="project" value="UniProtKB-SubCell"/>
</dbReference>
<evidence type="ECO:0000259" key="9">
    <source>
        <dbReference type="Pfam" id="PF02224"/>
    </source>
</evidence>
<dbReference type="InterPro" id="IPR011994">
    <property type="entry name" value="Cytidylate_kinase_dom"/>
</dbReference>
<dbReference type="GO" id="GO:0036431">
    <property type="term" value="F:dCMP kinase activity"/>
    <property type="evidence" value="ECO:0007669"/>
    <property type="project" value="InterPro"/>
</dbReference>
<dbReference type="GO" id="GO:0006220">
    <property type="term" value="P:pyrimidine nucleotide metabolic process"/>
    <property type="evidence" value="ECO:0007669"/>
    <property type="project" value="UniProtKB-UniRule"/>
</dbReference>
<dbReference type="InterPro" id="IPR027417">
    <property type="entry name" value="P-loop_NTPase"/>
</dbReference>
<keyword evidence="5 8" id="KW-0067">ATP-binding</keyword>
<gene>
    <name evidence="8 10" type="primary">cmk</name>
    <name evidence="10" type="ORF">ER308_19840</name>
</gene>
<comment type="catalytic activity">
    <reaction evidence="7 8">
        <text>CMP + ATP = CDP + ADP</text>
        <dbReference type="Rhea" id="RHEA:11600"/>
        <dbReference type="ChEBI" id="CHEBI:30616"/>
        <dbReference type="ChEBI" id="CHEBI:58069"/>
        <dbReference type="ChEBI" id="CHEBI:60377"/>
        <dbReference type="ChEBI" id="CHEBI:456216"/>
        <dbReference type="EC" id="2.7.4.25"/>
    </reaction>
</comment>
<comment type="subcellular location">
    <subcellularLocation>
        <location evidence="8">Cytoplasm</location>
    </subcellularLocation>
</comment>
<keyword evidence="2 8" id="KW-0808">Transferase</keyword>
<dbReference type="Proteomes" id="UP000291469">
    <property type="component" value="Chromosome"/>
</dbReference>
<dbReference type="Pfam" id="PF02224">
    <property type="entry name" value="Cytidylate_kin"/>
    <property type="match status" value="1"/>
</dbReference>
<evidence type="ECO:0000256" key="1">
    <source>
        <dbReference type="ARBA" id="ARBA00009427"/>
    </source>
</evidence>
<evidence type="ECO:0000256" key="2">
    <source>
        <dbReference type="ARBA" id="ARBA00022679"/>
    </source>
</evidence>
<dbReference type="NCBIfam" id="TIGR00017">
    <property type="entry name" value="cmk"/>
    <property type="match status" value="1"/>
</dbReference>
<dbReference type="SUPFAM" id="SSF52540">
    <property type="entry name" value="P-loop containing nucleoside triphosphate hydrolases"/>
    <property type="match status" value="1"/>
</dbReference>
<evidence type="ECO:0000313" key="11">
    <source>
        <dbReference type="Proteomes" id="UP000291469"/>
    </source>
</evidence>
<dbReference type="CDD" id="cd02020">
    <property type="entry name" value="CMPK"/>
    <property type="match status" value="1"/>
</dbReference>
<keyword evidence="11" id="KW-1185">Reference proteome</keyword>
<keyword evidence="8" id="KW-0963">Cytoplasm</keyword>